<dbReference type="Pfam" id="PF12550">
    <property type="entry name" value="GCR1_C"/>
    <property type="match status" value="1"/>
</dbReference>
<accession>A0AAN7C507</accession>
<dbReference type="Proteomes" id="UP001303760">
    <property type="component" value="Unassembled WGS sequence"/>
</dbReference>
<evidence type="ECO:0000313" key="2">
    <source>
        <dbReference type="EMBL" id="KAK4235484.1"/>
    </source>
</evidence>
<reference evidence="2" key="2">
    <citation type="submission" date="2023-05" db="EMBL/GenBank/DDBJ databases">
        <authorList>
            <consortium name="Lawrence Berkeley National Laboratory"/>
            <person name="Steindorff A."/>
            <person name="Hensen N."/>
            <person name="Bonometti L."/>
            <person name="Westerberg I."/>
            <person name="Brannstrom I.O."/>
            <person name="Guillou S."/>
            <person name="Cros-Aarteil S."/>
            <person name="Calhoun S."/>
            <person name="Haridas S."/>
            <person name="Kuo A."/>
            <person name="Mondo S."/>
            <person name="Pangilinan J."/>
            <person name="Riley R."/>
            <person name="Labutti K."/>
            <person name="Andreopoulos B."/>
            <person name="Lipzen A."/>
            <person name="Chen C."/>
            <person name="Yanf M."/>
            <person name="Daum C."/>
            <person name="Ng V."/>
            <person name="Clum A."/>
            <person name="Ohm R."/>
            <person name="Martin F."/>
            <person name="Silar P."/>
            <person name="Natvig D."/>
            <person name="Lalanne C."/>
            <person name="Gautier V."/>
            <person name="Ament-Velasquez S.L."/>
            <person name="Kruys A."/>
            <person name="Hutchinson M.I."/>
            <person name="Powell A.J."/>
            <person name="Barry K."/>
            <person name="Miller A.N."/>
            <person name="Grigoriev I.V."/>
            <person name="Debuchy R."/>
            <person name="Gladieux P."/>
            <person name="Thoren M.H."/>
            <person name="Johannesson H."/>
        </authorList>
    </citation>
    <scope>NUCLEOTIDE SEQUENCE</scope>
    <source>
        <strain evidence="2">CBS 532.94</strain>
    </source>
</reference>
<dbReference type="EMBL" id="MU860263">
    <property type="protein sequence ID" value="KAK4235484.1"/>
    <property type="molecule type" value="Genomic_DNA"/>
</dbReference>
<feature type="non-terminal residue" evidence="2">
    <location>
        <position position="1"/>
    </location>
</feature>
<protein>
    <submittedName>
        <fullName evidence="2">Transcriptional activator of glycolytic enzymes-domain-containing protein</fullName>
    </submittedName>
</protein>
<proteinExistence type="predicted"/>
<feature type="domain" description="Transcription activator GCR1-like" evidence="1">
    <location>
        <begin position="9"/>
        <end position="84"/>
    </location>
</feature>
<organism evidence="2 3">
    <name type="scientific">Achaetomium macrosporum</name>
    <dbReference type="NCBI Taxonomy" id="79813"/>
    <lineage>
        <taxon>Eukaryota</taxon>
        <taxon>Fungi</taxon>
        <taxon>Dikarya</taxon>
        <taxon>Ascomycota</taxon>
        <taxon>Pezizomycotina</taxon>
        <taxon>Sordariomycetes</taxon>
        <taxon>Sordariomycetidae</taxon>
        <taxon>Sordariales</taxon>
        <taxon>Chaetomiaceae</taxon>
        <taxon>Achaetomium</taxon>
    </lineage>
</organism>
<name>A0AAN7C507_9PEZI</name>
<sequence length="109" mass="12629">ELQPPQCPMCQAIKTVEGLWREWTVGLPGRPAIAAVDRKWGSRWRAGRRGELQWYSMRLEVIREIRRVAQARRVSEQAAMYMVNMLLQQTGCSLNQFCKRLRANRQAGA</sequence>
<reference evidence="2" key="1">
    <citation type="journal article" date="2023" name="Mol. Phylogenet. Evol.">
        <title>Genome-scale phylogeny and comparative genomics of the fungal order Sordariales.</title>
        <authorList>
            <person name="Hensen N."/>
            <person name="Bonometti L."/>
            <person name="Westerberg I."/>
            <person name="Brannstrom I.O."/>
            <person name="Guillou S."/>
            <person name="Cros-Aarteil S."/>
            <person name="Calhoun S."/>
            <person name="Haridas S."/>
            <person name="Kuo A."/>
            <person name="Mondo S."/>
            <person name="Pangilinan J."/>
            <person name="Riley R."/>
            <person name="LaButti K."/>
            <person name="Andreopoulos B."/>
            <person name="Lipzen A."/>
            <person name="Chen C."/>
            <person name="Yan M."/>
            <person name="Daum C."/>
            <person name="Ng V."/>
            <person name="Clum A."/>
            <person name="Steindorff A."/>
            <person name="Ohm R.A."/>
            <person name="Martin F."/>
            <person name="Silar P."/>
            <person name="Natvig D.O."/>
            <person name="Lalanne C."/>
            <person name="Gautier V."/>
            <person name="Ament-Velasquez S.L."/>
            <person name="Kruys A."/>
            <person name="Hutchinson M.I."/>
            <person name="Powell A.J."/>
            <person name="Barry K."/>
            <person name="Miller A.N."/>
            <person name="Grigoriev I.V."/>
            <person name="Debuchy R."/>
            <person name="Gladieux P."/>
            <person name="Hiltunen Thoren M."/>
            <person name="Johannesson H."/>
        </authorList>
    </citation>
    <scope>NUCLEOTIDE SEQUENCE</scope>
    <source>
        <strain evidence="2">CBS 532.94</strain>
    </source>
</reference>
<evidence type="ECO:0000313" key="3">
    <source>
        <dbReference type="Proteomes" id="UP001303760"/>
    </source>
</evidence>
<gene>
    <name evidence="2" type="ORF">C8A03DRAFT_17783</name>
</gene>
<dbReference type="InterPro" id="IPR022210">
    <property type="entry name" value="TF_GCR1-like"/>
</dbReference>
<evidence type="ECO:0000259" key="1">
    <source>
        <dbReference type="Pfam" id="PF12550"/>
    </source>
</evidence>
<keyword evidence="3" id="KW-1185">Reference proteome</keyword>
<comment type="caution">
    <text evidence="2">The sequence shown here is derived from an EMBL/GenBank/DDBJ whole genome shotgun (WGS) entry which is preliminary data.</text>
</comment>
<dbReference type="AlphaFoldDB" id="A0AAN7C507"/>